<organism evidence="1 2">
    <name type="scientific">Arabis nemorensis</name>
    <dbReference type="NCBI Taxonomy" id="586526"/>
    <lineage>
        <taxon>Eukaryota</taxon>
        <taxon>Viridiplantae</taxon>
        <taxon>Streptophyta</taxon>
        <taxon>Embryophyta</taxon>
        <taxon>Tracheophyta</taxon>
        <taxon>Spermatophyta</taxon>
        <taxon>Magnoliopsida</taxon>
        <taxon>eudicotyledons</taxon>
        <taxon>Gunneridae</taxon>
        <taxon>Pentapetalae</taxon>
        <taxon>rosids</taxon>
        <taxon>malvids</taxon>
        <taxon>Brassicales</taxon>
        <taxon>Brassicaceae</taxon>
        <taxon>Arabideae</taxon>
        <taxon>Arabis</taxon>
    </lineage>
</organism>
<dbReference type="AlphaFoldDB" id="A0A565B2M3"/>
<dbReference type="Proteomes" id="UP000489600">
    <property type="component" value="Unassembled WGS sequence"/>
</dbReference>
<dbReference type="InterPro" id="IPR058936">
    <property type="entry name" value="At4g15545-like"/>
</dbReference>
<dbReference type="EMBL" id="CABITT030000002">
    <property type="protein sequence ID" value="VVA95827.1"/>
    <property type="molecule type" value="Genomic_DNA"/>
</dbReference>
<keyword evidence="2" id="KW-1185">Reference proteome</keyword>
<proteinExistence type="predicted"/>
<name>A0A565B2M3_9BRAS</name>
<sequence>MSRISGGVRGDRSDSELPDEILSVIPTDPFEQLDLAKKITSMAIASRVSNLEAEAIELRQTIQEREIDTQELEWKATRLESDFQESDSRPKIVLRENMNLKKERDSLAANVKNLICDMAKVKLMLTSKLERRANAIFGTENKDLYMSFQVLVPKNKT</sequence>
<evidence type="ECO:0000313" key="2">
    <source>
        <dbReference type="Proteomes" id="UP000489600"/>
    </source>
</evidence>
<accession>A0A565B2M3</accession>
<evidence type="ECO:0000313" key="1">
    <source>
        <dbReference type="EMBL" id="VVA95827.1"/>
    </source>
</evidence>
<gene>
    <name evidence="1" type="ORF">ANE_LOCUS6272</name>
</gene>
<comment type="caution">
    <text evidence="1">The sequence shown here is derived from an EMBL/GenBank/DDBJ whole genome shotgun (WGS) entry which is preliminary data.</text>
</comment>
<protein>
    <submittedName>
        <fullName evidence="1">Uncharacterized protein</fullName>
    </submittedName>
</protein>
<dbReference type="PANTHER" id="PTHR47383">
    <property type="entry name" value="OS03G0659800 PROTEIN"/>
    <property type="match status" value="1"/>
</dbReference>
<dbReference type="OrthoDB" id="5599468at2759"/>
<dbReference type="PANTHER" id="PTHR47383:SF8">
    <property type="entry name" value="OS01G0768300 PROTEIN"/>
    <property type="match status" value="1"/>
</dbReference>
<reference evidence="1" key="1">
    <citation type="submission" date="2019-07" db="EMBL/GenBank/DDBJ databases">
        <authorList>
            <person name="Dittberner H."/>
        </authorList>
    </citation>
    <scope>NUCLEOTIDE SEQUENCE [LARGE SCALE GENOMIC DNA]</scope>
</reference>